<dbReference type="PROSITE" id="PS50005">
    <property type="entry name" value="TPR"/>
    <property type="match status" value="1"/>
</dbReference>
<keyword evidence="4" id="KW-1185">Reference proteome</keyword>
<feature type="transmembrane region" description="Helical" evidence="2">
    <location>
        <begin position="74"/>
        <end position="95"/>
    </location>
</feature>
<dbReference type="RefSeq" id="WP_379813430.1">
    <property type="nucleotide sequence ID" value="NZ_JBHUDZ010000018.1"/>
</dbReference>
<keyword evidence="2" id="KW-0472">Membrane</keyword>
<feature type="transmembrane region" description="Helical" evidence="2">
    <location>
        <begin position="38"/>
        <end position="62"/>
    </location>
</feature>
<gene>
    <name evidence="3" type="ORF">ACFSC2_22950</name>
</gene>
<accession>A0ABW4HK10</accession>
<dbReference type="InterPro" id="IPR011990">
    <property type="entry name" value="TPR-like_helical_dom_sf"/>
</dbReference>
<dbReference type="EMBL" id="JBHUDZ010000018">
    <property type="protein sequence ID" value="MFD1605612.1"/>
    <property type="molecule type" value="Genomic_DNA"/>
</dbReference>
<evidence type="ECO:0000256" key="2">
    <source>
        <dbReference type="SAM" id="Phobius"/>
    </source>
</evidence>
<sequence>MRSYRSYQRIDPIYFGGEIFFPVGLVLVAAIISYGLLFVFGLFTALFFNVFIAWCGYFYVYYYGKSKSKITFEFLTVVFLITLLLLFVDYGVYALVEYQKTGAFNQLYFAVWLSILLGFPAVYYIHLYSSHYYAKKRLADTYFKTSLSVYHDRELLTHIDSIVFINSSKKLISDIKIQNDNCFYSEKELAAMETSSKYYHLKKSAFSSLIHIPFNADQFEMSWYSIIEDQYYDVNVPFPFHKLILEEEKYPVNESKSIRGKKSKRLLLHIYQNGGFKLYNEDIILLDYYTNPTVAIEDSIKQVKLIANQKCHNYYNNTERFLELIKELKWSNTIAKRQELQDKLVVWNLKFSGLHQGHYIEIADAYFKNHKLEKDGAFQSALRHLPVEITFVYRGSYLFPWMTLHIDTLKLNECIEEIKKEDSDEVSFLLHFKNTAAHGLEFIVKANENETHFDAWEIVIDERHKKEMDEDQQEQEEEVRKRALLKEAWDFVFAKNYKEAQKNCEALLALDPQYGFAYFLEARLLWYTKGFEACYSKRDYFFAKTAHEPAALAHIYNSFGCILDLELRYEESIPYFEKAIEINPKEPIYICNLGEMYYKVKDPANALKEAKKAKRMGYESDILTEILSNNGKIDLINH</sequence>
<evidence type="ECO:0000256" key="1">
    <source>
        <dbReference type="PROSITE-ProRule" id="PRU00339"/>
    </source>
</evidence>
<dbReference type="Gene3D" id="1.25.40.10">
    <property type="entry name" value="Tetratricopeptide repeat domain"/>
    <property type="match status" value="1"/>
</dbReference>
<feature type="repeat" description="TPR" evidence="1">
    <location>
        <begin position="553"/>
        <end position="586"/>
    </location>
</feature>
<keyword evidence="1" id="KW-0802">TPR repeat</keyword>
<evidence type="ECO:0000313" key="3">
    <source>
        <dbReference type="EMBL" id="MFD1605612.1"/>
    </source>
</evidence>
<dbReference type="InterPro" id="IPR019734">
    <property type="entry name" value="TPR_rpt"/>
</dbReference>
<dbReference type="Pfam" id="PF13181">
    <property type="entry name" value="TPR_8"/>
    <property type="match status" value="1"/>
</dbReference>
<comment type="caution">
    <text evidence="3">The sequence shown here is derived from an EMBL/GenBank/DDBJ whole genome shotgun (WGS) entry which is preliminary data.</text>
</comment>
<proteinExistence type="predicted"/>
<feature type="transmembrane region" description="Helical" evidence="2">
    <location>
        <begin position="12"/>
        <end position="32"/>
    </location>
</feature>
<protein>
    <submittedName>
        <fullName evidence="3">Tetratricopeptide repeat protein</fullName>
    </submittedName>
</protein>
<dbReference type="SUPFAM" id="SSF48452">
    <property type="entry name" value="TPR-like"/>
    <property type="match status" value="1"/>
</dbReference>
<reference evidence="4" key="1">
    <citation type="journal article" date="2019" name="Int. J. Syst. Evol. Microbiol.">
        <title>The Global Catalogue of Microorganisms (GCM) 10K type strain sequencing project: providing services to taxonomists for standard genome sequencing and annotation.</title>
        <authorList>
            <consortium name="The Broad Institute Genomics Platform"/>
            <consortium name="The Broad Institute Genome Sequencing Center for Infectious Disease"/>
            <person name="Wu L."/>
            <person name="Ma J."/>
        </authorList>
    </citation>
    <scope>NUCLEOTIDE SEQUENCE [LARGE SCALE GENOMIC DNA]</scope>
    <source>
        <strain evidence="4">CCUG 70865</strain>
    </source>
</reference>
<name>A0ABW4HK10_9FLAO</name>
<organism evidence="3 4">
    <name type="scientific">Flavobacterium artemisiae</name>
    <dbReference type="NCBI Taxonomy" id="2126556"/>
    <lineage>
        <taxon>Bacteria</taxon>
        <taxon>Pseudomonadati</taxon>
        <taxon>Bacteroidota</taxon>
        <taxon>Flavobacteriia</taxon>
        <taxon>Flavobacteriales</taxon>
        <taxon>Flavobacteriaceae</taxon>
        <taxon>Flavobacterium</taxon>
    </lineage>
</organism>
<keyword evidence="2" id="KW-1133">Transmembrane helix</keyword>
<dbReference type="SMART" id="SM00028">
    <property type="entry name" value="TPR"/>
    <property type="match status" value="3"/>
</dbReference>
<feature type="transmembrane region" description="Helical" evidence="2">
    <location>
        <begin position="107"/>
        <end position="127"/>
    </location>
</feature>
<dbReference type="Proteomes" id="UP001597138">
    <property type="component" value="Unassembled WGS sequence"/>
</dbReference>
<keyword evidence="2" id="KW-0812">Transmembrane</keyword>
<evidence type="ECO:0000313" key="4">
    <source>
        <dbReference type="Proteomes" id="UP001597138"/>
    </source>
</evidence>